<dbReference type="InterPro" id="IPR003877">
    <property type="entry name" value="SPRY_dom"/>
</dbReference>
<dbReference type="OrthoDB" id="5547302at2759"/>
<dbReference type="Gene3D" id="1.10.750.20">
    <property type="entry name" value="SOCS box"/>
    <property type="match status" value="1"/>
</dbReference>
<dbReference type="PANTHER" id="PTHR12245">
    <property type="entry name" value="SPRY DOMAIN CONTAINING SOCS BOX PROTEIN"/>
    <property type="match status" value="1"/>
</dbReference>
<dbReference type="Pfam" id="PF07525">
    <property type="entry name" value="SOCS_box"/>
    <property type="match status" value="1"/>
</dbReference>
<dbReference type="SUPFAM" id="SSF49899">
    <property type="entry name" value="Concanavalin A-like lectins/glucanases"/>
    <property type="match status" value="1"/>
</dbReference>
<comment type="similarity">
    <text evidence="1">Belongs to the SPSB family.</text>
</comment>
<evidence type="ECO:0000313" key="6">
    <source>
        <dbReference type="Proteomes" id="UP001152747"/>
    </source>
</evidence>
<dbReference type="SMART" id="SM00969">
    <property type="entry name" value="SOCS_box"/>
    <property type="match status" value="1"/>
</dbReference>
<accession>A0A9P1MZC1</accession>
<dbReference type="InterPro" id="IPR001870">
    <property type="entry name" value="B30.2/SPRY"/>
</dbReference>
<evidence type="ECO:0000259" key="4">
    <source>
        <dbReference type="PROSITE" id="PS50225"/>
    </source>
</evidence>
<evidence type="ECO:0000259" key="3">
    <source>
        <dbReference type="PROSITE" id="PS50188"/>
    </source>
</evidence>
<organism evidence="5 6">
    <name type="scientific">Caenorhabditis angaria</name>
    <dbReference type="NCBI Taxonomy" id="860376"/>
    <lineage>
        <taxon>Eukaryota</taxon>
        <taxon>Metazoa</taxon>
        <taxon>Ecdysozoa</taxon>
        <taxon>Nematoda</taxon>
        <taxon>Chromadorea</taxon>
        <taxon>Rhabditida</taxon>
        <taxon>Rhabditina</taxon>
        <taxon>Rhabditomorpha</taxon>
        <taxon>Rhabditoidea</taxon>
        <taxon>Rhabditidae</taxon>
        <taxon>Peloderinae</taxon>
        <taxon>Caenorhabditis</taxon>
    </lineage>
</organism>
<protein>
    <recommendedName>
        <fullName evidence="7">B30.2/SPRY domain-containing protein</fullName>
    </recommendedName>
</protein>
<dbReference type="Gene3D" id="2.60.120.920">
    <property type="match status" value="1"/>
</dbReference>
<dbReference type="SMART" id="SM00449">
    <property type="entry name" value="SPRY"/>
    <property type="match status" value="1"/>
</dbReference>
<comment type="caution">
    <text evidence="5">The sequence shown here is derived from an EMBL/GenBank/DDBJ whole genome shotgun (WGS) entry which is preliminary data.</text>
</comment>
<feature type="domain" description="B30.2/SPRY" evidence="3">
    <location>
        <begin position="158"/>
        <end position="355"/>
    </location>
</feature>
<evidence type="ECO:0000256" key="1">
    <source>
        <dbReference type="ARBA" id="ARBA00010910"/>
    </source>
</evidence>
<feature type="compositionally biased region" description="Low complexity" evidence="2">
    <location>
        <begin position="70"/>
        <end position="95"/>
    </location>
</feature>
<dbReference type="PANTHER" id="PTHR12245:SF11">
    <property type="entry name" value="PROTEIN GUSTAVUS"/>
    <property type="match status" value="1"/>
</dbReference>
<reference evidence="5" key="1">
    <citation type="submission" date="2022-11" db="EMBL/GenBank/DDBJ databases">
        <authorList>
            <person name="Kikuchi T."/>
        </authorList>
    </citation>
    <scope>NUCLEOTIDE SEQUENCE</scope>
    <source>
        <strain evidence="5">PS1010</strain>
    </source>
</reference>
<feature type="compositionally biased region" description="Basic and acidic residues" evidence="2">
    <location>
        <begin position="1"/>
        <end position="31"/>
    </location>
</feature>
<dbReference type="GO" id="GO:0019005">
    <property type="term" value="C:SCF ubiquitin ligase complex"/>
    <property type="evidence" value="ECO:0007669"/>
    <property type="project" value="TreeGrafter"/>
</dbReference>
<dbReference type="InterPro" id="IPR043136">
    <property type="entry name" value="B30.2/SPRY_sf"/>
</dbReference>
<dbReference type="FunFam" id="2.60.120.920:FF:000035">
    <property type="entry name" value="SplA/ryanodine receptor domain and SOCS box containing 1"/>
    <property type="match status" value="1"/>
</dbReference>
<proteinExistence type="inferred from homology"/>
<feature type="region of interest" description="Disordered" evidence="2">
    <location>
        <begin position="1"/>
        <end position="150"/>
    </location>
</feature>
<dbReference type="InterPro" id="IPR013320">
    <property type="entry name" value="ConA-like_dom_sf"/>
</dbReference>
<evidence type="ECO:0008006" key="7">
    <source>
        <dbReference type="Google" id="ProtNLM"/>
    </source>
</evidence>
<dbReference type="CDD" id="cd12906">
    <property type="entry name" value="SPRY_SOCS1-2-4"/>
    <property type="match status" value="1"/>
</dbReference>
<dbReference type="EMBL" id="CANHGI010000002">
    <property type="protein sequence ID" value="CAI5442240.1"/>
    <property type="molecule type" value="Genomic_DNA"/>
</dbReference>
<dbReference type="InterPro" id="IPR050672">
    <property type="entry name" value="FBXO45-Fsn/SPSB_families"/>
</dbReference>
<feature type="compositionally biased region" description="Low complexity" evidence="2">
    <location>
        <begin position="127"/>
        <end position="138"/>
    </location>
</feature>
<name>A0A9P1MZC1_9PELO</name>
<dbReference type="PROSITE" id="PS50225">
    <property type="entry name" value="SOCS"/>
    <property type="match status" value="1"/>
</dbReference>
<dbReference type="FunFam" id="1.10.750.20:FF:000001">
    <property type="entry name" value="Ankyrin repeat and SOCS box containing 1"/>
    <property type="match status" value="1"/>
</dbReference>
<dbReference type="GO" id="GO:0043161">
    <property type="term" value="P:proteasome-mediated ubiquitin-dependent protein catabolic process"/>
    <property type="evidence" value="ECO:0007669"/>
    <property type="project" value="TreeGrafter"/>
</dbReference>
<dbReference type="Proteomes" id="UP001152747">
    <property type="component" value="Unassembled WGS sequence"/>
</dbReference>
<evidence type="ECO:0000313" key="5">
    <source>
        <dbReference type="EMBL" id="CAI5442240.1"/>
    </source>
</evidence>
<dbReference type="InterPro" id="IPR001496">
    <property type="entry name" value="SOCS_box"/>
</dbReference>
<gene>
    <name evidence="5" type="ORF">CAMP_LOCUS4877</name>
</gene>
<sequence>MITRGMSEKEKWLPKMDIDLDRTRSSDRRDSDEEDMDSEDMMSPSSPPDSFTTTISDRSYSSDSDDQERSVSPSSEACSSSGSTSTCPLTSRTGGQSAGSGTGGVVSVLRPSIGGSGTTHRERKSAAGRSAAGSGQQAMRSLSPAHPSAVVSGMDDFLRPERFDRLLRMTAPERHVQEMHSWNPEDRSLNIFVKDEDKFTFHRHPVAQSTDCIRGKIGYSRGFHVWQIEWPERQRGTHAVVGVATKNAPLHAVGYTALIGTTNESYGWDITRRECHHDSKHTMTWRYPSNVRDMYHVPDKFYCILDMDEGYMAFATDEEFLGVAFRNLKGKTLYPIVAAVWGHCEISMRYLGNLEPEPLSLSEMCRRRVRIELGSTAAEQVDSLTIPPILKKYLLYQC</sequence>
<evidence type="ECO:0000256" key="2">
    <source>
        <dbReference type="SAM" id="MobiDB-lite"/>
    </source>
</evidence>
<dbReference type="PROSITE" id="PS50188">
    <property type="entry name" value="B302_SPRY"/>
    <property type="match status" value="1"/>
</dbReference>
<dbReference type="Pfam" id="PF00622">
    <property type="entry name" value="SPRY"/>
    <property type="match status" value="1"/>
</dbReference>
<feature type="compositionally biased region" description="Low complexity" evidence="2">
    <location>
        <begin position="41"/>
        <end position="62"/>
    </location>
</feature>
<feature type="domain" description="SOCS box" evidence="4">
    <location>
        <begin position="345"/>
        <end position="398"/>
    </location>
</feature>
<keyword evidence="6" id="KW-1185">Reference proteome</keyword>
<dbReference type="AlphaFoldDB" id="A0A9P1MZC1"/>